<accession>A0A2H3DCS0</accession>
<evidence type="ECO:0000313" key="2">
    <source>
        <dbReference type="EMBL" id="PBK91920.1"/>
    </source>
</evidence>
<proteinExistence type="predicted"/>
<evidence type="ECO:0000313" key="3">
    <source>
        <dbReference type="Proteomes" id="UP000217790"/>
    </source>
</evidence>
<sequence length="160" mass="18625">MILPAWLSTLLVLYLSGRAFLHIHIPSLKPSTAVQHLALSIKEEITVFDAHTRELGIFNSQLLLLKCKSLALYRELRQADSMLLWSDMYTWLKYISRLKKIWNDTREHQRTVDASRKCMQDVISAVEEEMLRAEVGISQHMERIPALNMSEWLYRDLAAV</sequence>
<reference evidence="3" key="1">
    <citation type="journal article" date="2017" name="Nat. Ecol. Evol.">
        <title>Genome expansion and lineage-specific genetic innovations in the forest pathogenic fungi Armillaria.</title>
        <authorList>
            <person name="Sipos G."/>
            <person name="Prasanna A.N."/>
            <person name="Walter M.C."/>
            <person name="O'Connor E."/>
            <person name="Balint B."/>
            <person name="Krizsan K."/>
            <person name="Kiss B."/>
            <person name="Hess J."/>
            <person name="Varga T."/>
            <person name="Slot J."/>
            <person name="Riley R."/>
            <person name="Boka B."/>
            <person name="Rigling D."/>
            <person name="Barry K."/>
            <person name="Lee J."/>
            <person name="Mihaltcheva S."/>
            <person name="LaButti K."/>
            <person name="Lipzen A."/>
            <person name="Waldron R."/>
            <person name="Moloney N.M."/>
            <person name="Sperisen C."/>
            <person name="Kredics L."/>
            <person name="Vagvoelgyi C."/>
            <person name="Patrignani A."/>
            <person name="Fitzpatrick D."/>
            <person name="Nagy I."/>
            <person name="Doyle S."/>
            <person name="Anderson J.B."/>
            <person name="Grigoriev I.V."/>
            <person name="Gueldener U."/>
            <person name="Muensterkoetter M."/>
            <person name="Nagy L.G."/>
        </authorList>
    </citation>
    <scope>NUCLEOTIDE SEQUENCE [LARGE SCALE GENOMIC DNA]</scope>
    <source>
        <strain evidence="3">Ar21-2</strain>
    </source>
</reference>
<evidence type="ECO:0000256" key="1">
    <source>
        <dbReference type="SAM" id="SignalP"/>
    </source>
</evidence>
<dbReference type="AlphaFoldDB" id="A0A2H3DCS0"/>
<dbReference type="Proteomes" id="UP000217790">
    <property type="component" value="Unassembled WGS sequence"/>
</dbReference>
<dbReference type="OrthoDB" id="2982204at2759"/>
<keyword evidence="1" id="KW-0732">Signal</keyword>
<keyword evidence="3" id="KW-1185">Reference proteome</keyword>
<organism evidence="2 3">
    <name type="scientific">Armillaria gallica</name>
    <name type="common">Bulbous honey fungus</name>
    <name type="synonym">Armillaria bulbosa</name>
    <dbReference type="NCBI Taxonomy" id="47427"/>
    <lineage>
        <taxon>Eukaryota</taxon>
        <taxon>Fungi</taxon>
        <taxon>Dikarya</taxon>
        <taxon>Basidiomycota</taxon>
        <taxon>Agaricomycotina</taxon>
        <taxon>Agaricomycetes</taxon>
        <taxon>Agaricomycetidae</taxon>
        <taxon>Agaricales</taxon>
        <taxon>Marasmiineae</taxon>
        <taxon>Physalacriaceae</taxon>
        <taxon>Armillaria</taxon>
    </lineage>
</organism>
<protein>
    <submittedName>
        <fullName evidence="2">Uncharacterized protein</fullName>
    </submittedName>
</protein>
<name>A0A2H3DCS0_ARMGA</name>
<gene>
    <name evidence="2" type="ORF">ARMGADRAFT_1031383</name>
</gene>
<feature type="chain" id="PRO_5013621800" evidence="1">
    <location>
        <begin position="20"/>
        <end position="160"/>
    </location>
</feature>
<dbReference type="InParanoid" id="A0A2H3DCS0"/>
<feature type="signal peptide" evidence="1">
    <location>
        <begin position="1"/>
        <end position="19"/>
    </location>
</feature>
<dbReference type="EMBL" id="KZ293660">
    <property type="protein sequence ID" value="PBK91920.1"/>
    <property type="molecule type" value="Genomic_DNA"/>
</dbReference>